<dbReference type="VEuPathDB" id="MicrosporidiaDB:NBO_69g0002"/>
<protein>
    <submittedName>
        <fullName evidence="2">Uncharacterized protein</fullName>
    </submittedName>
</protein>
<gene>
    <name evidence="2" type="ORF">NBO_69g0002</name>
</gene>
<reference evidence="2 3" key="1">
    <citation type="journal article" date="2013" name="BMC Genomics">
        <title>Comparative genomics of parasitic silkworm microsporidia reveal an association between genome expansion and host adaptation.</title>
        <authorList>
            <person name="Pan G."/>
            <person name="Xu J."/>
            <person name="Li T."/>
            <person name="Xia Q."/>
            <person name="Liu S.L."/>
            <person name="Zhang G."/>
            <person name="Li S."/>
            <person name="Li C."/>
            <person name="Liu H."/>
            <person name="Yang L."/>
            <person name="Liu T."/>
            <person name="Zhang X."/>
            <person name="Wu Z."/>
            <person name="Fan W."/>
            <person name="Dang X."/>
            <person name="Xiang H."/>
            <person name="Tao M."/>
            <person name="Li Y."/>
            <person name="Hu J."/>
            <person name="Li Z."/>
            <person name="Lin L."/>
            <person name="Luo J."/>
            <person name="Geng L."/>
            <person name="Wang L."/>
            <person name="Long M."/>
            <person name="Wan Y."/>
            <person name="He N."/>
            <person name="Zhang Z."/>
            <person name="Lu C."/>
            <person name="Keeling P.J."/>
            <person name="Wang J."/>
            <person name="Xiang Z."/>
            <person name="Zhou Z."/>
        </authorList>
    </citation>
    <scope>NUCLEOTIDE SEQUENCE [LARGE SCALE GENOMIC DNA]</scope>
    <source>
        <strain evidence="3">CQ1 / CVCC 102059</strain>
    </source>
</reference>
<evidence type="ECO:0000313" key="3">
    <source>
        <dbReference type="Proteomes" id="UP000016927"/>
    </source>
</evidence>
<sequence length="137" mass="15726">MNEDDDLSFSYPLADKSVYELEKKIKSYMRRYSVNIPKEKDIERYSDIYNESVLVDLQSAKKHLIRELLSPELLESLGMEKAGVEGNYETEESFVLDAENENDSLEEDVSSDVDGDYKIGISDNDDSSSNKEDEMVF</sequence>
<dbReference type="Proteomes" id="UP000016927">
    <property type="component" value="Unassembled WGS sequence"/>
</dbReference>
<organism evidence="2 3">
    <name type="scientific">Nosema bombycis (strain CQ1 / CVCC 102059)</name>
    <name type="common">Microsporidian parasite</name>
    <name type="synonym">Pebrine of silkworm</name>
    <dbReference type="NCBI Taxonomy" id="578461"/>
    <lineage>
        <taxon>Eukaryota</taxon>
        <taxon>Fungi</taxon>
        <taxon>Fungi incertae sedis</taxon>
        <taxon>Microsporidia</taxon>
        <taxon>Nosematidae</taxon>
        <taxon>Nosema</taxon>
    </lineage>
</organism>
<accession>R0ML28</accession>
<dbReference type="HOGENOM" id="CLU_1886352_0_0_1"/>
<dbReference type="OMA" id="WDDENEC"/>
<dbReference type="OrthoDB" id="2195281at2759"/>
<feature type="compositionally biased region" description="Basic and acidic residues" evidence="1">
    <location>
        <begin position="128"/>
        <end position="137"/>
    </location>
</feature>
<keyword evidence="3" id="KW-1185">Reference proteome</keyword>
<evidence type="ECO:0000256" key="1">
    <source>
        <dbReference type="SAM" id="MobiDB-lite"/>
    </source>
</evidence>
<proteinExistence type="predicted"/>
<evidence type="ECO:0000313" key="2">
    <source>
        <dbReference type="EMBL" id="EOB13508.1"/>
    </source>
</evidence>
<dbReference type="AlphaFoldDB" id="R0ML28"/>
<feature type="compositionally biased region" description="Acidic residues" evidence="1">
    <location>
        <begin position="98"/>
        <end position="114"/>
    </location>
</feature>
<feature type="region of interest" description="Disordered" evidence="1">
    <location>
        <begin position="98"/>
        <end position="137"/>
    </location>
</feature>
<dbReference type="EMBL" id="KB908977">
    <property type="protein sequence ID" value="EOB13508.1"/>
    <property type="molecule type" value="Genomic_DNA"/>
</dbReference>
<name>R0ML28_NOSB1</name>